<evidence type="ECO:0000256" key="5">
    <source>
        <dbReference type="ARBA" id="ARBA00023295"/>
    </source>
</evidence>
<dbReference type="Proteomes" id="UP001595878">
    <property type="component" value="Unassembled WGS sequence"/>
</dbReference>
<evidence type="ECO:0000259" key="7">
    <source>
        <dbReference type="Pfam" id="PF02838"/>
    </source>
</evidence>
<dbReference type="InterPro" id="IPR025705">
    <property type="entry name" value="Beta_hexosaminidase_sua/sub"/>
</dbReference>
<evidence type="ECO:0000313" key="8">
    <source>
        <dbReference type="EMBL" id="MFC4690885.1"/>
    </source>
</evidence>
<evidence type="ECO:0000313" key="9">
    <source>
        <dbReference type="Proteomes" id="UP001595878"/>
    </source>
</evidence>
<evidence type="ECO:0000256" key="3">
    <source>
        <dbReference type="ARBA" id="ARBA00012663"/>
    </source>
</evidence>
<sequence>MRCLLVLFISIAILSCKEEKPLVETTIEDVNFIPIPNEVKAHPYGFLFDIETVIVSDTLTEVRNVASDFKKYFKATPFLKEAVQTTQKKENVISFSLVSPDSIQSEEGYVLDITHHKIALAGSTEAGLFKGVQTLTQLLPDSLIAAKRMDSLVIPGIRIVDEPRFAYRGMMLDVARHFFTVNQVKRVIDQMASYKLNKLHLHLTDDQGWRIEIKSWPKLTEIGGSSSVRDESPGFYTQEDYKEIVAYAQSKYITVIPEIDMPGHTNAALASYPELNCNGKATKLYRGMRVGFSTLCVDKDITYKFIDDVIREVAAITPGEYIHLGGDESHVTSKKDYNIFLHKVFPIVKKYGKSVVGWEEIQSANIDSTYVIQHWQKEATAQKGIDKGAKVILSPAKKMYLDMKYTKLSPIGLTWAGMVEVDSAYIWQPSSIFKDIDTSQLLGLESPLWAETIQTSDDIEYLAFPRVIGHAELGWSNPANYNWDNYRVRLQKHYARMDILGVNFYKSPLINTSLKQ</sequence>
<evidence type="ECO:0000259" key="6">
    <source>
        <dbReference type="Pfam" id="PF00728"/>
    </source>
</evidence>
<gene>
    <name evidence="8" type="ORF">ACFO5T_10640</name>
</gene>
<feature type="domain" description="Beta-hexosaminidase bacterial type N-terminal" evidence="7">
    <location>
        <begin position="31"/>
        <end position="161"/>
    </location>
</feature>
<dbReference type="PROSITE" id="PS51257">
    <property type="entry name" value="PROKAR_LIPOPROTEIN"/>
    <property type="match status" value="1"/>
</dbReference>
<protein>
    <recommendedName>
        <fullName evidence="3">beta-N-acetylhexosaminidase</fullName>
        <ecNumber evidence="3">3.2.1.52</ecNumber>
    </recommendedName>
</protein>
<dbReference type="Pfam" id="PF02838">
    <property type="entry name" value="Glyco_hydro_20b"/>
    <property type="match status" value="1"/>
</dbReference>
<dbReference type="InterPro" id="IPR017853">
    <property type="entry name" value="GH"/>
</dbReference>
<dbReference type="InterPro" id="IPR015883">
    <property type="entry name" value="Glyco_hydro_20_cat"/>
</dbReference>
<dbReference type="CDD" id="cd06568">
    <property type="entry name" value="GH20_SpHex_like"/>
    <property type="match status" value="1"/>
</dbReference>
<dbReference type="SUPFAM" id="SSF51445">
    <property type="entry name" value="(Trans)glycosidases"/>
    <property type="match status" value="1"/>
</dbReference>
<dbReference type="Pfam" id="PF00728">
    <property type="entry name" value="Glyco_hydro_20"/>
    <property type="match status" value="1"/>
</dbReference>
<feature type="domain" description="Glycoside hydrolase family 20 catalytic" evidence="6">
    <location>
        <begin position="165"/>
        <end position="477"/>
    </location>
</feature>
<dbReference type="PANTHER" id="PTHR22600">
    <property type="entry name" value="BETA-HEXOSAMINIDASE"/>
    <property type="match status" value="1"/>
</dbReference>
<keyword evidence="9" id="KW-1185">Reference proteome</keyword>
<keyword evidence="5" id="KW-0326">Glycosidase</keyword>
<dbReference type="InterPro" id="IPR029018">
    <property type="entry name" value="Hex-like_dom2"/>
</dbReference>
<dbReference type="InterPro" id="IPR015882">
    <property type="entry name" value="HEX_bac_N"/>
</dbReference>
<comment type="catalytic activity">
    <reaction evidence="1">
        <text>Hydrolysis of terminal non-reducing N-acetyl-D-hexosamine residues in N-acetyl-beta-D-hexosaminides.</text>
        <dbReference type="EC" id="3.2.1.52"/>
    </reaction>
</comment>
<proteinExistence type="inferred from homology"/>
<evidence type="ECO:0000256" key="1">
    <source>
        <dbReference type="ARBA" id="ARBA00001231"/>
    </source>
</evidence>
<dbReference type="PIRSF" id="PIRSF001093">
    <property type="entry name" value="B-hxosamndse_ab_euk"/>
    <property type="match status" value="1"/>
</dbReference>
<dbReference type="PANTHER" id="PTHR22600:SF57">
    <property type="entry name" value="BETA-N-ACETYLHEXOSAMINIDASE"/>
    <property type="match status" value="1"/>
</dbReference>
<reference evidence="9" key="1">
    <citation type="journal article" date="2019" name="Int. J. Syst. Evol. Microbiol.">
        <title>The Global Catalogue of Microorganisms (GCM) 10K type strain sequencing project: providing services to taxonomists for standard genome sequencing and annotation.</title>
        <authorList>
            <consortium name="The Broad Institute Genomics Platform"/>
            <consortium name="The Broad Institute Genome Sequencing Center for Infectious Disease"/>
            <person name="Wu L."/>
            <person name="Ma J."/>
        </authorList>
    </citation>
    <scope>NUCLEOTIDE SEQUENCE [LARGE SCALE GENOMIC DNA]</scope>
    <source>
        <strain evidence="9">CGMCC 4.7427</strain>
    </source>
</reference>
<dbReference type="SUPFAM" id="SSF55545">
    <property type="entry name" value="beta-N-acetylhexosaminidase-like domain"/>
    <property type="match status" value="1"/>
</dbReference>
<dbReference type="EC" id="3.2.1.52" evidence="3"/>
<dbReference type="Gene3D" id="3.30.379.10">
    <property type="entry name" value="Chitobiase/beta-hexosaminidase domain 2-like"/>
    <property type="match status" value="1"/>
</dbReference>
<dbReference type="Gene3D" id="3.20.20.80">
    <property type="entry name" value="Glycosidases"/>
    <property type="match status" value="1"/>
</dbReference>
<name>A0ABV9LCQ8_9FLAO</name>
<evidence type="ECO:0000256" key="4">
    <source>
        <dbReference type="ARBA" id="ARBA00022801"/>
    </source>
</evidence>
<keyword evidence="4" id="KW-0378">Hydrolase</keyword>
<evidence type="ECO:0000256" key="2">
    <source>
        <dbReference type="ARBA" id="ARBA00006285"/>
    </source>
</evidence>
<comment type="caution">
    <text evidence="8">The sequence shown here is derived from an EMBL/GenBank/DDBJ whole genome shotgun (WGS) entry which is preliminary data.</text>
</comment>
<dbReference type="PRINTS" id="PR00738">
    <property type="entry name" value="GLHYDRLASE20"/>
</dbReference>
<organism evidence="8 9">
    <name type="scientific">Dokdonia genika</name>
    <dbReference type="NCBI Taxonomy" id="308113"/>
    <lineage>
        <taxon>Bacteria</taxon>
        <taxon>Pseudomonadati</taxon>
        <taxon>Bacteroidota</taxon>
        <taxon>Flavobacteriia</taxon>
        <taxon>Flavobacteriales</taxon>
        <taxon>Flavobacteriaceae</taxon>
        <taxon>Dokdonia</taxon>
    </lineage>
</organism>
<dbReference type="RefSeq" id="WP_380034244.1">
    <property type="nucleotide sequence ID" value="NZ_JBHSHB010000016.1"/>
</dbReference>
<comment type="similarity">
    <text evidence="2">Belongs to the glycosyl hydrolase 20 family.</text>
</comment>
<accession>A0ABV9LCQ8</accession>
<dbReference type="EMBL" id="JBHSHB010000016">
    <property type="protein sequence ID" value="MFC4690885.1"/>
    <property type="molecule type" value="Genomic_DNA"/>
</dbReference>